<dbReference type="AlphaFoldDB" id="A0A0E9U573"/>
<sequence length="47" mass="5199">MSEAGFCNSLGNNKSCFMILYVVCAKLPLHMWTHAARTTRLCCAFGT</sequence>
<protein>
    <submittedName>
        <fullName evidence="1">Uncharacterized protein</fullName>
    </submittedName>
</protein>
<accession>A0A0E9U573</accession>
<reference evidence="1" key="1">
    <citation type="submission" date="2014-11" db="EMBL/GenBank/DDBJ databases">
        <authorList>
            <person name="Amaro Gonzalez C."/>
        </authorList>
    </citation>
    <scope>NUCLEOTIDE SEQUENCE</scope>
</reference>
<name>A0A0E9U573_ANGAN</name>
<evidence type="ECO:0000313" key="1">
    <source>
        <dbReference type="EMBL" id="JAH61069.1"/>
    </source>
</evidence>
<reference evidence="1" key="2">
    <citation type="journal article" date="2015" name="Fish Shellfish Immunol.">
        <title>Early steps in the European eel (Anguilla anguilla)-Vibrio vulnificus interaction in the gills: Role of the RtxA13 toxin.</title>
        <authorList>
            <person name="Callol A."/>
            <person name="Pajuelo D."/>
            <person name="Ebbesson L."/>
            <person name="Teles M."/>
            <person name="MacKenzie S."/>
            <person name="Amaro C."/>
        </authorList>
    </citation>
    <scope>NUCLEOTIDE SEQUENCE</scope>
</reference>
<organism evidence="1">
    <name type="scientific">Anguilla anguilla</name>
    <name type="common">European freshwater eel</name>
    <name type="synonym">Muraena anguilla</name>
    <dbReference type="NCBI Taxonomy" id="7936"/>
    <lineage>
        <taxon>Eukaryota</taxon>
        <taxon>Metazoa</taxon>
        <taxon>Chordata</taxon>
        <taxon>Craniata</taxon>
        <taxon>Vertebrata</taxon>
        <taxon>Euteleostomi</taxon>
        <taxon>Actinopterygii</taxon>
        <taxon>Neopterygii</taxon>
        <taxon>Teleostei</taxon>
        <taxon>Anguilliformes</taxon>
        <taxon>Anguillidae</taxon>
        <taxon>Anguilla</taxon>
    </lineage>
</organism>
<dbReference type="EMBL" id="GBXM01047508">
    <property type="protein sequence ID" value="JAH61069.1"/>
    <property type="molecule type" value="Transcribed_RNA"/>
</dbReference>
<proteinExistence type="predicted"/>